<name>A0A8S1CXV2_9INSE</name>
<sequence length="166" mass="17943">MAYLLPDSIVCSLIALLEAPTALSVGLPHRFQISPFEMWRRHSTIASFLAFSMLLHSINARPVDQVNAISSFEVPVQNGSNSLNGVQKLIYDYLEPKPIVDTIKEEEKYGNQGDVLGGVGRAIVGGTESLTVFAANAVSLPGSLFRRAVNRLTENLSRMGASIVGL</sequence>
<dbReference type="OrthoDB" id="6616542at2759"/>
<organism evidence="1 2">
    <name type="scientific">Cloeon dipterum</name>
    <dbReference type="NCBI Taxonomy" id="197152"/>
    <lineage>
        <taxon>Eukaryota</taxon>
        <taxon>Metazoa</taxon>
        <taxon>Ecdysozoa</taxon>
        <taxon>Arthropoda</taxon>
        <taxon>Hexapoda</taxon>
        <taxon>Insecta</taxon>
        <taxon>Pterygota</taxon>
        <taxon>Palaeoptera</taxon>
        <taxon>Ephemeroptera</taxon>
        <taxon>Pisciforma</taxon>
        <taxon>Baetidae</taxon>
        <taxon>Cloeon</taxon>
    </lineage>
</organism>
<protein>
    <submittedName>
        <fullName evidence="1">Uncharacterized protein</fullName>
    </submittedName>
</protein>
<reference evidence="1 2" key="1">
    <citation type="submission" date="2020-04" db="EMBL/GenBank/DDBJ databases">
        <authorList>
            <person name="Alioto T."/>
            <person name="Alioto T."/>
            <person name="Gomez Garrido J."/>
        </authorList>
    </citation>
    <scope>NUCLEOTIDE SEQUENCE [LARGE SCALE GENOMIC DNA]</scope>
</reference>
<evidence type="ECO:0000313" key="2">
    <source>
        <dbReference type="Proteomes" id="UP000494165"/>
    </source>
</evidence>
<keyword evidence="2" id="KW-1185">Reference proteome</keyword>
<accession>A0A8S1CXV2</accession>
<dbReference type="AlphaFoldDB" id="A0A8S1CXV2"/>
<dbReference type="EMBL" id="CADEPI010000087">
    <property type="protein sequence ID" value="CAB3373598.1"/>
    <property type="molecule type" value="Genomic_DNA"/>
</dbReference>
<comment type="caution">
    <text evidence="1">The sequence shown here is derived from an EMBL/GenBank/DDBJ whole genome shotgun (WGS) entry which is preliminary data.</text>
</comment>
<gene>
    <name evidence="1" type="ORF">CLODIP_2_CD15051</name>
</gene>
<evidence type="ECO:0000313" key="1">
    <source>
        <dbReference type="EMBL" id="CAB3373598.1"/>
    </source>
</evidence>
<dbReference type="Proteomes" id="UP000494165">
    <property type="component" value="Unassembled WGS sequence"/>
</dbReference>
<proteinExistence type="predicted"/>